<name>X0T8W8_9ZZZZ</name>
<reference evidence="2" key="1">
    <citation type="journal article" date="2014" name="Front. Microbiol.">
        <title>High frequency of phylogenetically diverse reductive dehalogenase-homologous genes in deep subseafloor sedimentary metagenomes.</title>
        <authorList>
            <person name="Kawai M."/>
            <person name="Futagami T."/>
            <person name="Toyoda A."/>
            <person name="Takaki Y."/>
            <person name="Nishi S."/>
            <person name="Hori S."/>
            <person name="Arai W."/>
            <person name="Tsubouchi T."/>
            <person name="Morono Y."/>
            <person name="Uchiyama I."/>
            <person name="Ito T."/>
            <person name="Fujiyama A."/>
            <person name="Inagaki F."/>
            <person name="Takami H."/>
        </authorList>
    </citation>
    <scope>NUCLEOTIDE SEQUENCE</scope>
    <source>
        <strain evidence="2">Expedition CK06-06</strain>
    </source>
</reference>
<feature type="non-terminal residue" evidence="2">
    <location>
        <position position="1"/>
    </location>
</feature>
<feature type="region of interest" description="Disordered" evidence="1">
    <location>
        <begin position="1"/>
        <end position="29"/>
    </location>
</feature>
<accession>X0T8W8</accession>
<dbReference type="AlphaFoldDB" id="X0T8W8"/>
<proteinExistence type="predicted"/>
<comment type="caution">
    <text evidence="2">The sequence shown here is derived from an EMBL/GenBank/DDBJ whole genome shotgun (WGS) entry which is preliminary data.</text>
</comment>
<dbReference type="EMBL" id="BARS01007498">
    <property type="protein sequence ID" value="GAF83781.1"/>
    <property type="molecule type" value="Genomic_DNA"/>
</dbReference>
<sequence length="29" mass="3276">AEMESKLEGLKSILNPKEKENAKDNDSTR</sequence>
<evidence type="ECO:0000256" key="1">
    <source>
        <dbReference type="SAM" id="MobiDB-lite"/>
    </source>
</evidence>
<protein>
    <submittedName>
        <fullName evidence="2">Uncharacterized protein</fullName>
    </submittedName>
</protein>
<gene>
    <name evidence="2" type="ORF">S01H1_14418</name>
</gene>
<evidence type="ECO:0000313" key="2">
    <source>
        <dbReference type="EMBL" id="GAF83781.1"/>
    </source>
</evidence>
<feature type="compositionally biased region" description="Basic and acidic residues" evidence="1">
    <location>
        <begin position="16"/>
        <end position="29"/>
    </location>
</feature>
<organism evidence="2">
    <name type="scientific">marine sediment metagenome</name>
    <dbReference type="NCBI Taxonomy" id="412755"/>
    <lineage>
        <taxon>unclassified sequences</taxon>
        <taxon>metagenomes</taxon>
        <taxon>ecological metagenomes</taxon>
    </lineage>
</organism>